<keyword evidence="2" id="KW-1185">Reference proteome</keyword>
<dbReference type="AlphaFoldDB" id="A0A0K9NIT8"/>
<dbReference type="Proteomes" id="UP000036987">
    <property type="component" value="Unassembled WGS sequence"/>
</dbReference>
<proteinExistence type="predicted"/>
<evidence type="ECO:0000313" key="2">
    <source>
        <dbReference type="Proteomes" id="UP000036987"/>
    </source>
</evidence>
<accession>A0A0K9NIT8</accession>
<sequence>MISSSGNITREIASGESIYSSENISGIKENDTIEDYVEDDIPGVSAYFKNWVLYGHTFWSDEFL</sequence>
<name>A0A0K9NIT8_ZOSMR</name>
<evidence type="ECO:0000313" key="1">
    <source>
        <dbReference type="EMBL" id="KMZ56543.1"/>
    </source>
</evidence>
<reference evidence="2" key="1">
    <citation type="journal article" date="2016" name="Nature">
        <title>The genome of the seagrass Zostera marina reveals angiosperm adaptation to the sea.</title>
        <authorList>
            <person name="Olsen J.L."/>
            <person name="Rouze P."/>
            <person name="Verhelst B."/>
            <person name="Lin Y.-C."/>
            <person name="Bayer T."/>
            <person name="Collen J."/>
            <person name="Dattolo E."/>
            <person name="De Paoli E."/>
            <person name="Dittami S."/>
            <person name="Maumus F."/>
            <person name="Michel G."/>
            <person name="Kersting A."/>
            <person name="Lauritano C."/>
            <person name="Lohaus R."/>
            <person name="Toepel M."/>
            <person name="Tonon T."/>
            <person name="Vanneste K."/>
            <person name="Amirebrahimi M."/>
            <person name="Brakel J."/>
            <person name="Bostroem C."/>
            <person name="Chovatia M."/>
            <person name="Grimwood J."/>
            <person name="Jenkins J.W."/>
            <person name="Jueterbock A."/>
            <person name="Mraz A."/>
            <person name="Stam W.T."/>
            <person name="Tice H."/>
            <person name="Bornberg-Bauer E."/>
            <person name="Green P.J."/>
            <person name="Pearson G.A."/>
            <person name="Procaccini G."/>
            <person name="Duarte C.M."/>
            <person name="Schmutz J."/>
            <person name="Reusch T.B.H."/>
            <person name="Van de Peer Y."/>
        </authorList>
    </citation>
    <scope>NUCLEOTIDE SEQUENCE [LARGE SCALE GENOMIC DNA]</scope>
    <source>
        <strain evidence="2">cv. Finnish</strain>
    </source>
</reference>
<comment type="caution">
    <text evidence="1">The sequence shown here is derived from an EMBL/GenBank/DDBJ whole genome shotgun (WGS) entry which is preliminary data.</text>
</comment>
<gene>
    <name evidence="1" type="ORF">ZOSMA_93G00070</name>
</gene>
<protein>
    <submittedName>
        <fullName evidence="1">Uncharacterized protein</fullName>
    </submittedName>
</protein>
<organism evidence="1 2">
    <name type="scientific">Zostera marina</name>
    <name type="common">Eelgrass</name>
    <dbReference type="NCBI Taxonomy" id="29655"/>
    <lineage>
        <taxon>Eukaryota</taxon>
        <taxon>Viridiplantae</taxon>
        <taxon>Streptophyta</taxon>
        <taxon>Embryophyta</taxon>
        <taxon>Tracheophyta</taxon>
        <taxon>Spermatophyta</taxon>
        <taxon>Magnoliopsida</taxon>
        <taxon>Liliopsida</taxon>
        <taxon>Zosteraceae</taxon>
        <taxon>Zostera</taxon>
    </lineage>
</organism>
<dbReference type="EMBL" id="LFYR01002156">
    <property type="protein sequence ID" value="KMZ56543.1"/>
    <property type="molecule type" value="Genomic_DNA"/>
</dbReference>